<sequence length="167" mass="18373">MDKISNGGYFQLVSPAMSFSNYKTFVSRLLSETTLAIGASFISRNDLSIKDAVIETKALAKGLLDILFGDMQKGIKFCFGVKKFLVIASQSASSVVLDGLEACKLLSAVTVALLNCSSLWPTFVLVHDPSWKDYIGIQNMGIVFTRRFKADRICSQIPIKLMYLEGL</sequence>
<reference evidence="1 2" key="1">
    <citation type="submission" date="2024-01" db="EMBL/GenBank/DDBJ databases">
        <title>The genomes of 5 underutilized Papilionoideae crops provide insights into root nodulation and disease resistanc.</title>
        <authorList>
            <person name="Jiang F."/>
        </authorList>
    </citation>
    <scope>NUCLEOTIDE SEQUENCE [LARGE SCALE GENOMIC DNA]</scope>
    <source>
        <strain evidence="1">LVBAO_FW01</strain>
        <tissue evidence="1">Leaves</tissue>
    </source>
</reference>
<gene>
    <name evidence="1" type="ORF">VNO77_25927</name>
</gene>
<protein>
    <submittedName>
        <fullName evidence="1">Uncharacterized protein</fullName>
    </submittedName>
</protein>
<accession>A0AAN9KRN2</accession>
<dbReference type="PANTHER" id="PTHR21422:SF9">
    <property type="entry name" value="RAB3 GTPASE-ACTIVATING PROTEIN CATALYTIC SUBUNIT"/>
    <property type="match status" value="1"/>
</dbReference>
<evidence type="ECO:0000313" key="1">
    <source>
        <dbReference type="EMBL" id="KAK7322542.1"/>
    </source>
</evidence>
<name>A0AAN9KRN2_CANGL</name>
<proteinExistence type="predicted"/>
<dbReference type="GO" id="GO:0005096">
    <property type="term" value="F:GTPase activator activity"/>
    <property type="evidence" value="ECO:0007669"/>
    <property type="project" value="InterPro"/>
</dbReference>
<dbReference type="Proteomes" id="UP001367508">
    <property type="component" value="Unassembled WGS sequence"/>
</dbReference>
<evidence type="ECO:0000313" key="2">
    <source>
        <dbReference type="Proteomes" id="UP001367508"/>
    </source>
</evidence>
<dbReference type="PANTHER" id="PTHR21422">
    <property type="entry name" value="RAB3 GTPASE-ACTIVATING PROTEIN CATALYTIC SUBUNIT"/>
    <property type="match status" value="1"/>
</dbReference>
<keyword evidence="2" id="KW-1185">Reference proteome</keyword>
<dbReference type="EMBL" id="JAYMYQ010000006">
    <property type="protein sequence ID" value="KAK7322542.1"/>
    <property type="molecule type" value="Genomic_DNA"/>
</dbReference>
<dbReference type="AlphaFoldDB" id="A0AAN9KRN2"/>
<comment type="caution">
    <text evidence="1">The sequence shown here is derived from an EMBL/GenBank/DDBJ whole genome shotgun (WGS) entry which is preliminary data.</text>
</comment>
<organism evidence="1 2">
    <name type="scientific">Canavalia gladiata</name>
    <name type="common">Sword bean</name>
    <name type="synonym">Dolichos gladiatus</name>
    <dbReference type="NCBI Taxonomy" id="3824"/>
    <lineage>
        <taxon>Eukaryota</taxon>
        <taxon>Viridiplantae</taxon>
        <taxon>Streptophyta</taxon>
        <taxon>Embryophyta</taxon>
        <taxon>Tracheophyta</taxon>
        <taxon>Spermatophyta</taxon>
        <taxon>Magnoliopsida</taxon>
        <taxon>eudicotyledons</taxon>
        <taxon>Gunneridae</taxon>
        <taxon>Pentapetalae</taxon>
        <taxon>rosids</taxon>
        <taxon>fabids</taxon>
        <taxon>Fabales</taxon>
        <taxon>Fabaceae</taxon>
        <taxon>Papilionoideae</taxon>
        <taxon>50 kb inversion clade</taxon>
        <taxon>NPAAA clade</taxon>
        <taxon>indigoferoid/millettioid clade</taxon>
        <taxon>Phaseoleae</taxon>
        <taxon>Canavalia</taxon>
    </lineage>
</organism>
<dbReference type="InterPro" id="IPR045700">
    <property type="entry name" value="Rab3GAP1"/>
</dbReference>